<name>A0A7W8XL49_9HYPH</name>
<reference evidence="1 2" key="1">
    <citation type="submission" date="2020-08" db="EMBL/GenBank/DDBJ databases">
        <title>Genomic Encyclopedia of Type Strains, Phase IV (KMG-V): Genome sequencing to study the core and pangenomes of soil and plant-associated prokaryotes.</title>
        <authorList>
            <person name="Whitman W."/>
        </authorList>
    </citation>
    <scope>NUCLEOTIDE SEQUENCE [LARGE SCALE GENOMIC DNA]</scope>
    <source>
        <strain evidence="1 2">SEMIA 4034</strain>
    </source>
</reference>
<dbReference type="AlphaFoldDB" id="A0A7W8XL49"/>
<keyword evidence="2" id="KW-1185">Reference proteome</keyword>
<feature type="non-terminal residue" evidence="1">
    <location>
        <position position="1"/>
    </location>
</feature>
<gene>
    <name evidence="1" type="ORF">GGI59_006579</name>
</gene>
<sequence length="28" mass="2953">EAELQLAEADLAVALAEQDGIIEAEPPF</sequence>
<organism evidence="1 2">
    <name type="scientific">Rhizobium lentis</name>
    <dbReference type="NCBI Taxonomy" id="1138194"/>
    <lineage>
        <taxon>Bacteria</taxon>
        <taxon>Pseudomonadati</taxon>
        <taxon>Pseudomonadota</taxon>
        <taxon>Alphaproteobacteria</taxon>
        <taxon>Hyphomicrobiales</taxon>
        <taxon>Rhizobiaceae</taxon>
        <taxon>Rhizobium/Agrobacterium group</taxon>
        <taxon>Rhizobium</taxon>
    </lineage>
</organism>
<evidence type="ECO:0000313" key="2">
    <source>
        <dbReference type="Proteomes" id="UP000528824"/>
    </source>
</evidence>
<protein>
    <submittedName>
        <fullName evidence="1">Uncharacterized protein</fullName>
    </submittedName>
</protein>
<evidence type="ECO:0000313" key="1">
    <source>
        <dbReference type="EMBL" id="MBB5564861.1"/>
    </source>
</evidence>
<comment type="caution">
    <text evidence="1">The sequence shown here is derived from an EMBL/GenBank/DDBJ whole genome shotgun (WGS) entry which is preliminary data.</text>
</comment>
<dbReference type="EMBL" id="JACHBC010000040">
    <property type="protein sequence ID" value="MBB5564861.1"/>
    <property type="molecule type" value="Genomic_DNA"/>
</dbReference>
<accession>A0A7W8XL49</accession>
<dbReference type="Proteomes" id="UP000528824">
    <property type="component" value="Unassembled WGS sequence"/>
</dbReference>
<proteinExistence type="predicted"/>